<dbReference type="PANTHER" id="PTHR45910">
    <property type="entry name" value="N-ALPHA-ACETYLTRANSFERASE 20"/>
    <property type="match status" value="1"/>
</dbReference>
<dbReference type="VEuPathDB" id="FungiDB:H257_07208"/>
<dbReference type="EMBL" id="MZMZ02000552">
    <property type="protein sequence ID" value="RQM30755.1"/>
    <property type="molecule type" value="Genomic_DNA"/>
</dbReference>
<dbReference type="InterPro" id="IPR000182">
    <property type="entry name" value="GNAT_dom"/>
</dbReference>
<dbReference type="GO" id="GO:0004596">
    <property type="term" value="F:protein-N-terminal amino-acid acetyltransferase activity"/>
    <property type="evidence" value="ECO:0007669"/>
    <property type="project" value="TreeGrafter"/>
</dbReference>
<reference evidence="4" key="1">
    <citation type="submission" date="2018-07" db="EMBL/GenBank/DDBJ databases">
        <title>Annotation of Aphanomyces astaci genome assembly.</title>
        <authorList>
            <person name="Studholme D.J."/>
        </authorList>
    </citation>
    <scope>NUCLEOTIDE SEQUENCE [LARGE SCALE GENOMIC DNA]</scope>
    <source>
        <strain evidence="4">Pc</strain>
    </source>
</reference>
<keyword evidence="1" id="KW-0808">Transferase</keyword>
<evidence type="ECO:0000313" key="5">
    <source>
        <dbReference type="Proteomes" id="UP000284702"/>
    </source>
</evidence>
<dbReference type="InterPro" id="IPR051646">
    <property type="entry name" value="NatB_acetyltransferase_subunit"/>
</dbReference>
<dbReference type="GO" id="GO:0031416">
    <property type="term" value="C:NatB complex"/>
    <property type="evidence" value="ECO:0007669"/>
    <property type="project" value="TreeGrafter"/>
</dbReference>
<sequence>MPFYLQYLTKWPDYFLLQEDPNGTMMGYAVTVAPEFRRLGLAKNLMDYLENSSWGFMLRYDGYFVDLFVRVSNTPAIGMYEKIGYSVYRRVIGYYSGDDDGEDAFGNALPRDKDKKSIIPLPYPVMPDSLMD</sequence>
<comment type="caution">
    <text evidence="4">The sequence shown here is derived from an EMBL/GenBank/DDBJ whole genome shotgun (WGS) entry which is preliminary data.</text>
</comment>
<dbReference type="PROSITE" id="PS51186">
    <property type="entry name" value="GNAT"/>
    <property type="match status" value="1"/>
</dbReference>
<dbReference type="Pfam" id="PF00583">
    <property type="entry name" value="Acetyltransf_1"/>
    <property type="match status" value="1"/>
</dbReference>
<evidence type="ECO:0000256" key="1">
    <source>
        <dbReference type="ARBA" id="ARBA00022679"/>
    </source>
</evidence>
<gene>
    <name evidence="4" type="ORF">B5M09_012383</name>
</gene>
<dbReference type="Gene3D" id="3.40.630.30">
    <property type="match status" value="1"/>
</dbReference>
<name>A0A3R7WNY9_APHAT</name>
<proteinExistence type="predicted"/>
<organism evidence="4 5">
    <name type="scientific">Aphanomyces astaci</name>
    <name type="common">Crayfish plague agent</name>
    <dbReference type="NCBI Taxonomy" id="112090"/>
    <lineage>
        <taxon>Eukaryota</taxon>
        <taxon>Sar</taxon>
        <taxon>Stramenopiles</taxon>
        <taxon>Oomycota</taxon>
        <taxon>Saprolegniomycetes</taxon>
        <taxon>Saprolegniales</taxon>
        <taxon>Verrucalvaceae</taxon>
        <taxon>Aphanomyces</taxon>
    </lineage>
</organism>
<accession>A0A3R7WNY9</accession>
<keyword evidence="2" id="KW-0012">Acyltransferase</keyword>
<feature type="domain" description="N-acetyltransferase" evidence="3">
    <location>
        <begin position="1"/>
        <end position="112"/>
    </location>
</feature>
<evidence type="ECO:0000259" key="3">
    <source>
        <dbReference type="PROSITE" id="PS51186"/>
    </source>
</evidence>
<keyword evidence="5" id="KW-1185">Reference proteome</keyword>
<protein>
    <recommendedName>
        <fullName evidence="3">N-acetyltransferase domain-containing protein</fullName>
    </recommendedName>
</protein>
<dbReference type="InterPro" id="IPR016181">
    <property type="entry name" value="Acyl_CoA_acyltransferase"/>
</dbReference>
<dbReference type="SUPFAM" id="SSF55729">
    <property type="entry name" value="Acyl-CoA N-acyltransferases (Nat)"/>
    <property type="match status" value="1"/>
</dbReference>
<evidence type="ECO:0000313" key="4">
    <source>
        <dbReference type="EMBL" id="RQM30755.1"/>
    </source>
</evidence>
<dbReference type="AlphaFoldDB" id="A0A3R7WNY9"/>
<evidence type="ECO:0000256" key="2">
    <source>
        <dbReference type="ARBA" id="ARBA00023315"/>
    </source>
</evidence>
<dbReference type="Proteomes" id="UP000284702">
    <property type="component" value="Unassembled WGS sequence"/>
</dbReference>
<dbReference type="PANTHER" id="PTHR45910:SF1">
    <property type="entry name" value="N-ALPHA-ACETYLTRANSFERASE 20"/>
    <property type="match status" value="1"/>
</dbReference>